<dbReference type="CDD" id="cd20653">
    <property type="entry name" value="CYP81"/>
    <property type="match status" value="1"/>
</dbReference>
<feature type="transmembrane region" description="Helical" evidence="11">
    <location>
        <begin position="56"/>
        <end position="74"/>
    </location>
</feature>
<comment type="subcellular location">
    <subcellularLocation>
        <location evidence="1">Membrane</location>
    </subcellularLocation>
</comment>
<dbReference type="FunFam" id="1.10.630.10:FF:000023">
    <property type="entry name" value="Cytochrome P450 family protein"/>
    <property type="match status" value="1"/>
</dbReference>
<comment type="similarity">
    <text evidence="2 10">Belongs to the cytochrome P450 family.</text>
</comment>
<evidence type="ECO:0000256" key="7">
    <source>
        <dbReference type="ARBA" id="ARBA00023033"/>
    </source>
</evidence>
<dbReference type="PROSITE" id="PS00086">
    <property type="entry name" value="CYTOCHROME_P450"/>
    <property type="match status" value="1"/>
</dbReference>
<dbReference type="InterPro" id="IPR001128">
    <property type="entry name" value="Cyt_P450"/>
</dbReference>
<dbReference type="InterPro" id="IPR002401">
    <property type="entry name" value="Cyt_P450_E_grp-I"/>
</dbReference>
<organism evidence="12 13">
    <name type="scientific">Senna tora</name>
    <dbReference type="NCBI Taxonomy" id="362788"/>
    <lineage>
        <taxon>Eukaryota</taxon>
        <taxon>Viridiplantae</taxon>
        <taxon>Streptophyta</taxon>
        <taxon>Embryophyta</taxon>
        <taxon>Tracheophyta</taxon>
        <taxon>Spermatophyta</taxon>
        <taxon>Magnoliopsida</taxon>
        <taxon>eudicotyledons</taxon>
        <taxon>Gunneridae</taxon>
        <taxon>Pentapetalae</taxon>
        <taxon>rosids</taxon>
        <taxon>fabids</taxon>
        <taxon>Fabales</taxon>
        <taxon>Fabaceae</taxon>
        <taxon>Caesalpinioideae</taxon>
        <taxon>Cassia clade</taxon>
        <taxon>Senna</taxon>
    </lineage>
</organism>
<comment type="caution">
    <text evidence="12">The sequence shown here is derived from an EMBL/GenBank/DDBJ whole genome shotgun (WGS) entry which is preliminary data.</text>
</comment>
<evidence type="ECO:0000256" key="10">
    <source>
        <dbReference type="RuleBase" id="RU000461"/>
    </source>
</evidence>
<dbReference type="GO" id="GO:0020037">
    <property type="term" value="F:heme binding"/>
    <property type="evidence" value="ECO:0007669"/>
    <property type="project" value="InterPro"/>
</dbReference>
<protein>
    <submittedName>
        <fullName evidence="12">Cytochrome P450 81E8-like</fullName>
    </submittedName>
</protein>
<dbReference type="Gene3D" id="1.10.630.10">
    <property type="entry name" value="Cytochrome P450"/>
    <property type="match status" value="1"/>
</dbReference>
<reference evidence="12" key="1">
    <citation type="submission" date="2020-09" db="EMBL/GenBank/DDBJ databases">
        <title>Genome-Enabled Discovery of Anthraquinone Biosynthesis in Senna tora.</title>
        <authorList>
            <person name="Kang S.-H."/>
            <person name="Pandey R.P."/>
            <person name="Lee C.-M."/>
            <person name="Sim J.-S."/>
            <person name="Jeong J.-T."/>
            <person name="Choi B.-S."/>
            <person name="Jung M."/>
            <person name="Ginzburg D."/>
            <person name="Zhao K."/>
            <person name="Won S.Y."/>
            <person name="Oh T.-J."/>
            <person name="Yu Y."/>
            <person name="Kim N.-H."/>
            <person name="Lee O.R."/>
            <person name="Lee T.-H."/>
            <person name="Bashyal P."/>
            <person name="Kim T.-S."/>
            <person name="Lee W.-H."/>
            <person name="Kawkins C."/>
            <person name="Kim C.-K."/>
            <person name="Kim J.S."/>
            <person name="Ahn B.O."/>
            <person name="Rhee S.Y."/>
            <person name="Sohng J.K."/>
        </authorList>
    </citation>
    <scope>NUCLEOTIDE SEQUENCE</scope>
    <source>
        <tissue evidence="12">Leaf</tissue>
    </source>
</reference>
<dbReference type="PRINTS" id="PR00385">
    <property type="entry name" value="P450"/>
</dbReference>
<dbReference type="Proteomes" id="UP000634136">
    <property type="component" value="Unassembled WGS sequence"/>
</dbReference>
<evidence type="ECO:0000256" key="2">
    <source>
        <dbReference type="ARBA" id="ARBA00010617"/>
    </source>
</evidence>
<feature type="binding site" description="axial binding residue" evidence="9">
    <location>
        <position position="486"/>
    </location>
    <ligand>
        <name>heme</name>
        <dbReference type="ChEBI" id="CHEBI:30413"/>
    </ligand>
    <ligandPart>
        <name>Fe</name>
        <dbReference type="ChEBI" id="CHEBI:18248"/>
    </ligandPart>
</feature>
<evidence type="ECO:0000313" key="12">
    <source>
        <dbReference type="EMBL" id="KAF7828662.1"/>
    </source>
</evidence>
<dbReference type="PANTHER" id="PTHR47947">
    <property type="entry name" value="CYTOCHROME P450 82C3-RELATED"/>
    <property type="match status" value="1"/>
</dbReference>
<keyword evidence="8 11" id="KW-0472">Membrane</keyword>
<sequence>MRNRSRKRRRSGIWSGQRGKHITAFVREARSPPQDESPNHYSASSHSSSIIIMTSLIYYSLLLLASLLALKLLLKPRRFKNIPPGPFSLPIIGNLHQLKTPLFRNLPSFSQRYGPILSLWFGSRLAVVVSSLSAAQECFTKNDVVLANRPRFLTGKYLAYNNTTVILSPYGDHWRNLRRILALEVLSTHRLDSFLGMRRDEIKRLIQKLARGSHAEFARVELRSMFSEMTFNATMRMVSGKRYWGDDCEVGDVEEAKKFREIVKEFMSTGGTNNLGEFLPILRWFDFGKYENKLKSLGTRVDVLLQALIDEHRNGNQSANSMIDHLLALQQSQPEYYTDEIIKGLVLSLLLAGTDTSAVTLEWAFSNLLNHPEVLKKAKEEIDTHIGQERLINETDILELPYLQNIISETIRLYPATPMLLPHEPSSDCIIGGYNVPRGTMVLVNAWAIHRDPQLWIDPTSFKPERFEKEGEANKLIPFGLGRRACPGSNLAQRTVGLTLGLMIQCFDWKRVSNEEIDMTERVAVTLLKQFPLIAMCKGRQPIIQKVISCVIGY</sequence>
<keyword evidence="7 10" id="KW-0503">Monooxygenase</keyword>
<name>A0A834TUS3_9FABA</name>
<proteinExistence type="inferred from homology"/>
<dbReference type="OrthoDB" id="1055148at2759"/>
<dbReference type="Pfam" id="PF00067">
    <property type="entry name" value="p450"/>
    <property type="match status" value="1"/>
</dbReference>
<dbReference type="InterPro" id="IPR017972">
    <property type="entry name" value="Cyt_P450_CS"/>
</dbReference>
<dbReference type="InterPro" id="IPR050651">
    <property type="entry name" value="Plant_Cytochrome_P450_Monoox"/>
</dbReference>
<evidence type="ECO:0000256" key="6">
    <source>
        <dbReference type="ARBA" id="ARBA00023004"/>
    </source>
</evidence>
<evidence type="ECO:0000256" key="8">
    <source>
        <dbReference type="ARBA" id="ARBA00023136"/>
    </source>
</evidence>
<dbReference type="SUPFAM" id="SSF48264">
    <property type="entry name" value="Cytochrome P450"/>
    <property type="match status" value="1"/>
</dbReference>
<dbReference type="GO" id="GO:0016020">
    <property type="term" value="C:membrane"/>
    <property type="evidence" value="ECO:0007669"/>
    <property type="project" value="UniProtKB-SubCell"/>
</dbReference>
<dbReference type="PANTHER" id="PTHR47947:SF24">
    <property type="entry name" value="ISOFLAVONE 2'-HYDROXYLASE-LIKE"/>
    <property type="match status" value="1"/>
</dbReference>
<keyword evidence="13" id="KW-1185">Reference proteome</keyword>
<evidence type="ECO:0000256" key="5">
    <source>
        <dbReference type="ARBA" id="ARBA00023002"/>
    </source>
</evidence>
<dbReference type="AlphaFoldDB" id="A0A834TUS3"/>
<dbReference type="GO" id="GO:0016705">
    <property type="term" value="F:oxidoreductase activity, acting on paired donors, with incorporation or reduction of molecular oxygen"/>
    <property type="evidence" value="ECO:0007669"/>
    <property type="project" value="InterPro"/>
</dbReference>
<dbReference type="GO" id="GO:0004497">
    <property type="term" value="F:monooxygenase activity"/>
    <property type="evidence" value="ECO:0007669"/>
    <property type="project" value="UniProtKB-KW"/>
</dbReference>
<evidence type="ECO:0000256" key="9">
    <source>
        <dbReference type="PIRSR" id="PIRSR602401-1"/>
    </source>
</evidence>
<keyword evidence="6 9" id="KW-0408">Iron</keyword>
<evidence type="ECO:0000256" key="4">
    <source>
        <dbReference type="ARBA" id="ARBA00022723"/>
    </source>
</evidence>
<evidence type="ECO:0000256" key="3">
    <source>
        <dbReference type="ARBA" id="ARBA00022617"/>
    </source>
</evidence>
<evidence type="ECO:0000256" key="11">
    <source>
        <dbReference type="SAM" id="Phobius"/>
    </source>
</evidence>
<evidence type="ECO:0000313" key="13">
    <source>
        <dbReference type="Proteomes" id="UP000634136"/>
    </source>
</evidence>
<dbReference type="PRINTS" id="PR00463">
    <property type="entry name" value="EP450I"/>
</dbReference>
<keyword evidence="11" id="KW-0812">Transmembrane</keyword>
<keyword evidence="11" id="KW-1133">Transmembrane helix</keyword>
<keyword evidence="5 10" id="KW-0560">Oxidoreductase</keyword>
<gene>
    <name evidence="12" type="ORF">G2W53_019826</name>
</gene>
<accession>A0A834TUS3</accession>
<keyword evidence="4 9" id="KW-0479">Metal-binding</keyword>
<evidence type="ECO:0000256" key="1">
    <source>
        <dbReference type="ARBA" id="ARBA00004370"/>
    </source>
</evidence>
<dbReference type="EMBL" id="JAAIUW010000006">
    <property type="protein sequence ID" value="KAF7828662.1"/>
    <property type="molecule type" value="Genomic_DNA"/>
</dbReference>
<comment type="cofactor">
    <cofactor evidence="9">
        <name>heme</name>
        <dbReference type="ChEBI" id="CHEBI:30413"/>
    </cofactor>
</comment>
<dbReference type="InterPro" id="IPR036396">
    <property type="entry name" value="Cyt_P450_sf"/>
</dbReference>
<keyword evidence="3 9" id="KW-0349">Heme</keyword>
<dbReference type="GO" id="GO:0005506">
    <property type="term" value="F:iron ion binding"/>
    <property type="evidence" value="ECO:0007669"/>
    <property type="project" value="InterPro"/>
</dbReference>